<protein>
    <recommendedName>
        <fullName evidence="3 8">Cytochrome c oxidase subunit 3</fullName>
    </recommendedName>
</protein>
<dbReference type="InterPro" id="IPR035973">
    <property type="entry name" value="Cyt_c_oxidase_su3-like_sf"/>
</dbReference>
<reference evidence="11" key="1">
    <citation type="submission" date="2014-03" db="EMBL/GenBank/DDBJ databases">
        <title>The mitochondrial genome of Frankliniella occidentalis.</title>
        <authorList>
            <person name="Wei S.J."/>
            <person name="Zhu L."/>
            <person name="Shi B.C."/>
            <person name="Gong Y.J."/>
            <person name="Wang Z.H."/>
        </authorList>
    </citation>
    <scope>NUCLEOTIDE SEQUENCE</scope>
</reference>
<feature type="transmembrane region" description="Helical" evidence="9">
    <location>
        <begin position="240"/>
        <end position="260"/>
    </location>
</feature>
<dbReference type="GO" id="GO:0004129">
    <property type="term" value="F:cytochrome-c oxidase activity"/>
    <property type="evidence" value="ECO:0007669"/>
    <property type="project" value="InterPro"/>
</dbReference>
<evidence type="ECO:0000259" key="10">
    <source>
        <dbReference type="PROSITE" id="PS50253"/>
    </source>
</evidence>
<comment type="subcellular location">
    <subcellularLocation>
        <location evidence="1">Membrane</location>
        <topology evidence="1">Multi-pass membrane protein</topology>
    </subcellularLocation>
</comment>
<dbReference type="PANTHER" id="PTHR11403">
    <property type="entry name" value="CYTOCHROME C OXIDASE SUBUNIT III"/>
    <property type="match status" value="1"/>
</dbReference>
<dbReference type="InterPro" id="IPR000298">
    <property type="entry name" value="Cyt_c_oxidase-like_su3"/>
</dbReference>
<feature type="transmembrane region" description="Helical" evidence="9">
    <location>
        <begin position="191"/>
        <end position="220"/>
    </location>
</feature>
<dbReference type="Pfam" id="PF00510">
    <property type="entry name" value="COX3"/>
    <property type="match status" value="1"/>
</dbReference>
<proteinExistence type="inferred from homology"/>
<dbReference type="InterPro" id="IPR024791">
    <property type="entry name" value="Cyt_c/ubiquinol_Oxase_su3"/>
</dbReference>
<dbReference type="PROSITE" id="PS50253">
    <property type="entry name" value="COX3"/>
    <property type="match status" value="1"/>
</dbReference>
<evidence type="ECO:0000256" key="1">
    <source>
        <dbReference type="ARBA" id="ARBA00004141"/>
    </source>
</evidence>
<evidence type="ECO:0000256" key="9">
    <source>
        <dbReference type="SAM" id="Phobius"/>
    </source>
</evidence>
<dbReference type="Gene3D" id="1.10.287.70">
    <property type="match status" value="1"/>
</dbReference>
<geneLocation type="mitochondrion" evidence="11"/>
<keyword evidence="7 9" id="KW-0472">Membrane</keyword>
<dbReference type="AlphaFoldDB" id="A0A0D3M0A6"/>
<evidence type="ECO:0000256" key="3">
    <source>
        <dbReference type="ARBA" id="ARBA00015944"/>
    </source>
</evidence>
<dbReference type="InterPro" id="IPR033945">
    <property type="entry name" value="Cyt_c_oxase_su3_dom"/>
</dbReference>
<evidence type="ECO:0000313" key="11">
    <source>
        <dbReference type="EMBL" id="AIA77268.1"/>
    </source>
</evidence>
<feature type="transmembrane region" description="Helical" evidence="9">
    <location>
        <begin position="38"/>
        <end position="58"/>
    </location>
</feature>
<name>A0A0D3M0A6_FRAOC</name>
<keyword evidence="8 11" id="KW-0496">Mitochondrion</keyword>
<dbReference type="EMBL" id="KJ576887">
    <property type="protein sequence ID" value="AIA77268.1"/>
    <property type="molecule type" value="Genomic_DNA"/>
</dbReference>
<dbReference type="GO" id="GO:0016020">
    <property type="term" value="C:membrane"/>
    <property type="evidence" value="ECO:0007669"/>
    <property type="project" value="UniProtKB-SubCell"/>
</dbReference>
<sequence length="261" mass="30568">MKILTPFHLVSPSPWPILASFQLFNMVFLTAKMFNQSLNSWMFFFNLMMMMLISAIWWRDVVRESTFESRHTKEVLKGLKIGMMLFITSEVFFFLSFFWAFFHFSLSPDIFIGQKWPCKGIKSFNPMSIPFMNPLILLSSGVTLTVSHPFMMLGQKKKSTQFLILTVVLGIYFSVLQYVEYLEASFSIADSVYGSCFFMATGFHGIHVLIGTVFLSICLIRNIKKHFSSYHHFGFEAAAWYWHFVDVVWLFLYICIYWFGK</sequence>
<evidence type="ECO:0000256" key="8">
    <source>
        <dbReference type="RuleBase" id="RU003375"/>
    </source>
</evidence>
<comment type="function">
    <text evidence="8">Component of the cytochrome c oxidase, the last enzyme in the mitochondrial electron transport chain which drives oxidative phosphorylation. The respiratory chain contains 3 multisubunit complexes succinate dehydrogenase (complex II, CII), ubiquinol-cytochrome c oxidoreductase (cytochrome b-c1 complex, complex III, CIII) and cytochrome c oxidase (complex IV, CIV), that cooperate to transfer electrons derived from NADH and succinate to molecular oxygen, creating an electrochemical gradient over the inner membrane that drives transmembrane transport and the ATP synthase. Cytochrome c oxidase is the component of the respiratory chain that catalyzes the reduction of oxygen to water. Electrons originating from reduced cytochrome c in the intermembrane space (IMS) are transferred via the dinuclear copper A center (CU(A)) of subunit 2 and heme A of subunit 1 to the active site in subunit 1, a binuclear center (BNC) formed by heme A3 and copper B (CU(B)). The BNC reduces molecular oxygen to 2 water molecules using 4 electrons from cytochrome c in the IMS and 4 protons from the mitochondrial matrix.</text>
</comment>
<gene>
    <name evidence="11" type="primary">COX3</name>
</gene>
<evidence type="ECO:0000256" key="7">
    <source>
        <dbReference type="ARBA" id="ARBA00023136"/>
    </source>
</evidence>
<feature type="transmembrane region" description="Helical" evidence="9">
    <location>
        <begin position="162"/>
        <end position="179"/>
    </location>
</feature>
<keyword evidence="4 8" id="KW-0812">Transmembrane</keyword>
<dbReference type="GO" id="GO:0006123">
    <property type="term" value="P:mitochondrial electron transport, cytochrome c to oxygen"/>
    <property type="evidence" value="ECO:0007669"/>
    <property type="project" value="TreeGrafter"/>
</dbReference>
<dbReference type="SUPFAM" id="SSF81452">
    <property type="entry name" value="Cytochrome c oxidase subunit III-like"/>
    <property type="match status" value="1"/>
</dbReference>
<evidence type="ECO:0000256" key="6">
    <source>
        <dbReference type="ARBA" id="ARBA00022989"/>
    </source>
</evidence>
<dbReference type="FunFam" id="1.20.120.80:FF:000002">
    <property type="entry name" value="Cytochrome c oxidase subunit 3"/>
    <property type="match status" value="1"/>
</dbReference>
<feature type="transmembrane region" description="Helical" evidence="9">
    <location>
        <begin position="79"/>
        <end position="102"/>
    </location>
</feature>
<feature type="domain" description="Heme-copper oxidase subunit III family profile" evidence="10">
    <location>
        <begin position="3"/>
        <end position="261"/>
    </location>
</feature>
<comment type="similarity">
    <text evidence="2 8">Belongs to the cytochrome c oxidase subunit 3 family.</text>
</comment>
<dbReference type="CDD" id="cd01665">
    <property type="entry name" value="Cyt_c_Oxidase_III"/>
    <property type="match status" value="1"/>
</dbReference>
<accession>A0A0D3M0A6</accession>
<evidence type="ECO:0000256" key="5">
    <source>
        <dbReference type="ARBA" id="ARBA00022967"/>
    </source>
</evidence>
<dbReference type="GO" id="GO:0005739">
    <property type="term" value="C:mitochondrion"/>
    <property type="evidence" value="ECO:0007669"/>
    <property type="project" value="TreeGrafter"/>
</dbReference>
<keyword evidence="5" id="KW-1278">Translocase</keyword>
<dbReference type="InterPro" id="IPR013833">
    <property type="entry name" value="Cyt_c_oxidase_su3_a-hlx"/>
</dbReference>
<feature type="transmembrane region" description="Helical" evidence="9">
    <location>
        <begin position="131"/>
        <end position="150"/>
    </location>
</feature>
<organism evidence="11">
    <name type="scientific">Frankliniella occidentalis</name>
    <name type="common">Western flower thrips</name>
    <name type="synonym">Euthrips occidentalis</name>
    <dbReference type="NCBI Taxonomy" id="133901"/>
    <lineage>
        <taxon>Eukaryota</taxon>
        <taxon>Metazoa</taxon>
        <taxon>Ecdysozoa</taxon>
        <taxon>Arthropoda</taxon>
        <taxon>Hexapoda</taxon>
        <taxon>Insecta</taxon>
        <taxon>Pterygota</taxon>
        <taxon>Neoptera</taxon>
        <taxon>Paraneoptera</taxon>
        <taxon>Thysanoptera</taxon>
        <taxon>Terebrantia</taxon>
        <taxon>Thripoidea</taxon>
        <taxon>Thripidae</taxon>
        <taxon>Frankliniella</taxon>
    </lineage>
</organism>
<dbReference type="Gene3D" id="1.20.120.80">
    <property type="entry name" value="Cytochrome c oxidase, subunit III, four-helix bundle"/>
    <property type="match status" value="1"/>
</dbReference>
<evidence type="ECO:0000256" key="2">
    <source>
        <dbReference type="ARBA" id="ARBA00010581"/>
    </source>
</evidence>
<evidence type="ECO:0000256" key="4">
    <source>
        <dbReference type="ARBA" id="ARBA00022692"/>
    </source>
</evidence>
<keyword evidence="6 9" id="KW-1133">Transmembrane helix</keyword>
<dbReference type="PANTHER" id="PTHR11403:SF7">
    <property type="entry name" value="CYTOCHROME C OXIDASE SUBUNIT 3"/>
    <property type="match status" value="1"/>
</dbReference>